<proteinExistence type="predicted"/>
<comment type="caution">
    <text evidence="1">The sequence shown here is derived from an EMBL/GenBank/DDBJ whole genome shotgun (WGS) entry which is preliminary data.</text>
</comment>
<protein>
    <submittedName>
        <fullName evidence="1">Uncharacterized protein</fullName>
    </submittedName>
</protein>
<dbReference type="AlphaFoldDB" id="A0A5B7JKT2"/>
<sequence length="56" mass="6136">MPETKVSKKLVLSFIASKGSTFDTVGFVKGKPGGLGMEDFSVYLQIFCFLIQIAFN</sequence>
<name>A0A5B7JKT2_PORTR</name>
<organism evidence="1 2">
    <name type="scientific">Portunus trituberculatus</name>
    <name type="common">Swimming crab</name>
    <name type="synonym">Neptunus trituberculatus</name>
    <dbReference type="NCBI Taxonomy" id="210409"/>
    <lineage>
        <taxon>Eukaryota</taxon>
        <taxon>Metazoa</taxon>
        <taxon>Ecdysozoa</taxon>
        <taxon>Arthropoda</taxon>
        <taxon>Crustacea</taxon>
        <taxon>Multicrustacea</taxon>
        <taxon>Malacostraca</taxon>
        <taxon>Eumalacostraca</taxon>
        <taxon>Eucarida</taxon>
        <taxon>Decapoda</taxon>
        <taxon>Pleocyemata</taxon>
        <taxon>Brachyura</taxon>
        <taxon>Eubrachyura</taxon>
        <taxon>Portunoidea</taxon>
        <taxon>Portunidae</taxon>
        <taxon>Portuninae</taxon>
        <taxon>Portunus</taxon>
    </lineage>
</organism>
<evidence type="ECO:0000313" key="2">
    <source>
        <dbReference type="Proteomes" id="UP000324222"/>
    </source>
</evidence>
<evidence type="ECO:0000313" key="1">
    <source>
        <dbReference type="EMBL" id="MPC93747.1"/>
    </source>
</evidence>
<gene>
    <name evidence="1" type="ORF">E2C01_088887</name>
</gene>
<dbReference type="Proteomes" id="UP000324222">
    <property type="component" value="Unassembled WGS sequence"/>
</dbReference>
<accession>A0A5B7JKT2</accession>
<reference evidence="1 2" key="1">
    <citation type="submission" date="2019-05" db="EMBL/GenBank/DDBJ databases">
        <title>Another draft genome of Portunus trituberculatus and its Hox gene families provides insights of decapod evolution.</title>
        <authorList>
            <person name="Jeong J.-H."/>
            <person name="Song I."/>
            <person name="Kim S."/>
            <person name="Choi T."/>
            <person name="Kim D."/>
            <person name="Ryu S."/>
            <person name="Kim W."/>
        </authorList>
    </citation>
    <scope>NUCLEOTIDE SEQUENCE [LARGE SCALE GENOMIC DNA]</scope>
    <source>
        <tissue evidence="1">Muscle</tissue>
    </source>
</reference>
<dbReference type="EMBL" id="VSRR010095948">
    <property type="protein sequence ID" value="MPC93747.1"/>
    <property type="molecule type" value="Genomic_DNA"/>
</dbReference>
<keyword evidence="2" id="KW-1185">Reference proteome</keyword>